<dbReference type="HOGENOM" id="CLU_2222683_0_0_1"/>
<comment type="caution">
    <text evidence="3">The sequence shown here is derived from an EMBL/GenBank/DDBJ whole genome shotgun (WGS) entry which is preliminary data.</text>
</comment>
<feature type="compositionally biased region" description="Basic residues" evidence="1">
    <location>
        <begin position="83"/>
        <end position="106"/>
    </location>
</feature>
<feature type="signal peptide" evidence="2">
    <location>
        <begin position="1"/>
        <end position="26"/>
    </location>
</feature>
<evidence type="ECO:0000313" key="4">
    <source>
        <dbReference type="Proteomes" id="UP000002812"/>
    </source>
</evidence>
<dbReference type="EMBL" id="AKHY01000032">
    <property type="protein sequence ID" value="EIT83142.1"/>
    <property type="molecule type" value="Genomic_DNA"/>
</dbReference>
<feature type="region of interest" description="Disordered" evidence="1">
    <location>
        <begin position="74"/>
        <end position="106"/>
    </location>
</feature>
<accession>I8ACE1</accession>
<reference evidence="3 4" key="1">
    <citation type="journal article" date="2012" name="Eukaryot. Cell">
        <title>Draft genome sequence of Aspergillus oryzae strain 3.042.</title>
        <authorList>
            <person name="Zhao G."/>
            <person name="Yao Y."/>
            <person name="Qi W."/>
            <person name="Wang C."/>
            <person name="Hou L."/>
            <person name="Zeng B."/>
            <person name="Cao X."/>
        </authorList>
    </citation>
    <scope>NUCLEOTIDE SEQUENCE [LARGE SCALE GENOMIC DNA]</scope>
    <source>
        <strain evidence="3 4">3.042</strain>
    </source>
</reference>
<dbReference type="AlphaFoldDB" id="I8ACE1"/>
<evidence type="ECO:0000256" key="2">
    <source>
        <dbReference type="SAM" id="SignalP"/>
    </source>
</evidence>
<name>I8ACE1_ASPO3</name>
<gene>
    <name evidence="3" type="ORF">Ao3042_11654</name>
</gene>
<dbReference type="Proteomes" id="UP000002812">
    <property type="component" value="Unassembled WGS sequence"/>
</dbReference>
<evidence type="ECO:0000313" key="3">
    <source>
        <dbReference type="EMBL" id="EIT83142.1"/>
    </source>
</evidence>
<proteinExistence type="predicted"/>
<protein>
    <submittedName>
        <fullName evidence="3">Uncharacterized protein</fullName>
    </submittedName>
</protein>
<evidence type="ECO:0000256" key="1">
    <source>
        <dbReference type="SAM" id="MobiDB-lite"/>
    </source>
</evidence>
<reference evidence="4" key="2">
    <citation type="submission" date="2012-06" db="EMBL/GenBank/DDBJ databases">
        <title>Comparative genomic analyses of Aspergillus oryzae 3.042 and A. oryzae RIB40 for soy-sauce fermentation.</title>
        <authorList>
            <person name="Zhao G."/>
            <person name="Hou L."/>
            <person name="Wang C."/>
            <person name="Cao X."/>
        </authorList>
    </citation>
    <scope>NUCLEOTIDE SEQUENCE [LARGE SCALE GENOMIC DNA]</scope>
    <source>
        <strain evidence="4">3.042</strain>
    </source>
</reference>
<feature type="chain" id="PRO_5003713398" evidence="2">
    <location>
        <begin position="27"/>
        <end position="106"/>
    </location>
</feature>
<keyword evidence="2" id="KW-0732">Signal</keyword>
<sequence length="106" mass="11969">MPVAWSWAMRTATLAVVLLVLPLLVAVPVDELSLLLDPEEPVEVGKDVAVVVDEDEPEASDAFFEPHWLWASLHFSSPSSSPGRRRRGQSPRKARRQHRCHWSMCK</sequence>
<organism evidence="3 4">
    <name type="scientific">Aspergillus oryzae (strain 3.042)</name>
    <name type="common">Yellow koji mold</name>
    <dbReference type="NCBI Taxonomy" id="1160506"/>
    <lineage>
        <taxon>Eukaryota</taxon>
        <taxon>Fungi</taxon>
        <taxon>Dikarya</taxon>
        <taxon>Ascomycota</taxon>
        <taxon>Pezizomycotina</taxon>
        <taxon>Eurotiomycetes</taxon>
        <taxon>Eurotiomycetidae</taxon>
        <taxon>Eurotiales</taxon>
        <taxon>Aspergillaceae</taxon>
        <taxon>Aspergillus</taxon>
        <taxon>Aspergillus subgen. Circumdati</taxon>
    </lineage>
</organism>